<evidence type="ECO:0000313" key="2">
    <source>
        <dbReference type="EnsemblMetazoa" id="CLYHEMP020889.1"/>
    </source>
</evidence>
<dbReference type="PROSITE" id="PS50041">
    <property type="entry name" value="C_TYPE_LECTIN_2"/>
    <property type="match status" value="1"/>
</dbReference>
<dbReference type="InterPro" id="IPR001304">
    <property type="entry name" value="C-type_lectin-like"/>
</dbReference>
<proteinExistence type="predicted"/>
<dbReference type="AlphaFoldDB" id="A0A7M5XCD3"/>
<dbReference type="EnsemblMetazoa" id="CLYHEMT020889.1">
    <property type="protein sequence ID" value="CLYHEMP020889.1"/>
    <property type="gene ID" value="CLYHEMG020889"/>
</dbReference>
<feature type="domain" description="C-type lectin" evidence="1">
    <location>
        <begin position="1"/>
        <end position="46"/>
    </location>
</feature>
<reference evidence="2" key="1">
    <citation type="submission" date="2021-01" db="UniProtKB">
        <authorList>
            <consortium name="EnsemblMetazoa"/>
        </authorList>
    </citation>
    <scope>IDENTIFICATION</scope>
</reference>
<dbReference type="Proteomes" id="UP000594262">
    <property type="component" value="Unplaced"/>
</dbReference>
<evidence type="ECO:0000313" key="3">
    <source>
        <dbReference type="Proteomes" id="UP000594262"/>
    </source>
</evidence>
<name>A0A7M5XCD3_9CNID</name>
<dbReference type="OrthoDB" id="10037534at2759"/>
<keyword evidence="3" id="KW-1185">Reference proteome</keyword>
<organism evidence="2 3">
    <name type="scientific">Clytia hemisphaerica</name>
    <dbReference type="NCBI Taxonomy" id="252671"/>
    <lineage>
        <taxon>Eukaryota</taxon>
        <taxon>Metazoa</taxon>
        <taxon>Cnidaria</taxon>
        <taxon>Hydrozoa</taxon>
        <taxon>Hydroidolina</taxon>
        <taxon>Leptothecata</taxon>
        <taxon>Obeliida</taxon>
        <taxon>Clytiidae</taxon>
        <taxon>Clytia</taxon>
    </lineage>
</organism>
<protein>
    <recommendedName>
        <fullName evidence="1">C-type lectin domain-containing protein</fullName>
    </recommendedName>
</protein>
<accession>A0A7M5XCD3</accession>
<sequence>MEYTSWSNDRLQDDSLTFRDHCAYRRGFIGVWATTFCHHQLPYLCKIKDVETLSTTLPPKTNVTLKHTTMSVATSSKETPELDVRSTFKKHPQSKYSFKTGGAFEIKGCVLQTNIALTEPYQIFYLFNSIEKILITLPVSPVQISASLSDLVFPPYQRNTSSYEDQGFYQCGFTVGNRSTILSNSTDVQFADVASAKMNVRLDQEWNENLKNTSSENFKALEKEFIDDVMKMLPVENGVKPMVRIIGFRKGSVIADVQILYPNVTQTSRRQKCKELEKVLEDEVKKSLTFKVTNVDVSSLDCCPENKIGEEPFKGVDQLNETLVFQTITNNCTYKQSASNERQCHGNMKDGPRWSNVNLQNCPAKSPITNSLISLSLTKICTPTTFIDCQTPVEVSGNLSQLINQTDSITTRQDLEYISIV</sequence>
<evidence type="ECO:0000259" key="1">
    <source>
        <dbReference type="PROSITE" id="PS50041"/>
    </source>
</evidence>